<dbReference type="GeneID" id="88775690"/>
<evidence type="ECO:0000256" key="1">
    <source>
        <dbReference type="SAM" id="Coils"/>
    </source>
</evidence>
<keyword evidence="1" id="KW-0175">Coiled coil</keyword>
<dbReference type="KEGG" id="pdv:FFU37_08535"/>
<evidence type="ECO:0000313" key="3">
    <source>
        <dbReference type="Proteomes" id="UP000310065"/>
    </source>
</evidence>
<name>A0A4P9J179_9GAMM</name>
<accession>A0A4P9J179</accession>
<dbReference type="Proteomes" id="UP000310065">
    <property type="component" value="Chromosome L1"/>
</dbReference>
<dbReference type="EMBL" id="CP040558">
    <property type="protein sequence ID" value="QCU74507.1"/>
    <property type="molecule type" value="Genomic_DNA"/>
</dbReference>
<proteinExistence type="predicted"/>
<reference evidence="2 3" key="1">
    <citation type="submission" date="2019-05" db="EMBL/GenBank/DDBJ databases">
        <title>Complete genome sequence of Pseudoalteromonas sp. 16-SW-7(T) isolated from the Okhotsk Sea, Russia.</title>
        <authorList>
            <person name="Nguyen T.H."/>
            <person name="Nedashkovskaya O.I."/>
            <person name="Kim S.-G."/>
        </authorList>
    </citation>
    <scope>NUCLEOTIDE SEQUENCE [LARGE SCALE GENOMIC DNA]</scope>
    <source>
        <strain evidence="2 3">16-SW-7</strain>
    </source>
</reference>
<gene>
    <name evidence="2" type="ORF">FFU37_08535</name>
</gene>
<organism evidence="2 3">
    <name type="scientific">Pseudoalteromonas distincta</name>
    <dbReference type="NCBI Taxonomy" id="77608"/>
    <lineage>
        <taxon>Bacteria</taxon>
        <taxon>Pseudomonadati</taxon>
        <taxon>Pseudomonadota</taxon>
        <taxon>Gammaproteobacteria</taxon>
        <taxon>Alteromonadales</taxon>
        <taxon>Pseudoalteromonadaceae</taxon>
        <taxon>Pseudoalteromonas</taxon>
    </lineage>
</organism>
<protein>
    <submittedName>
        <fullName evidence="2">Uncharacterized protein</fullName>
    </submittedName>
</protein>
<dbReference type="RefSeq" id="WP_138489271.1">
    <property type="nucleotide sequence ID" value="NZ_CP040558.1"/>
</dbReference>
<sequence>MQPIEEMIKELRVHDLDNVGCSNVGTLYWNYKNNPTVRNLSILNKFGNVANNTLLQSNEPWLIDLLDNKDKVYAKSLIKELGIEELIGQLIAKFEDQQDKIDRLEDELADAVSESDFFKRLDLTSIVSNDKKFIEIDITEEFIELNFTFVRPYVRAVKVRQQNAKHELVLELNSGVELTEEINIQAMFKRPFQSQVKMSAYVYQHLLCLRDVFFSLVKNHHHALEPHNKLAPDFIDAVLNNDIVIEGRHTFELCRYLGVLFEVDSSEFLKCINEVNKSQYIQVVVDNKIEVNLIDFRNSLSIYSADIGPGVIGELSVFNMALYQTVQTLSRTQIYERT</sequence>
<feature type="coiled-coil region" evidence="1">
    <location>
        <begin position="87"/>
        <end position="121"/>
    </location>
</feature>
<dbReference type="AlphaFoldDB" id="A0A4P9J179"/>
<evidence type="ECO:0000313" key="2">
    <source>
        <dbReference type="EMBL" id="QCU74507.1"/>
    </source>
</evidence>